<dbReference type="EMBL" id="CAHP01000022">
    <property type="protein sequence ID" value="CCG41783.1"/>
    <property type="molecule type" value="Genomic_DNA"/>
</dbReference>
<dbReference type="PIRSF" id="PIRSF500134">
    <property type="entry name" value="UDPglc_DH_bac"/>
    <property type="match status" value="1"/>
</dbReference>
<dbReference type="SUPFAM" id="SSF48179">
    <property type="entry name" value="6-phosphogluconate dehydrogenase C-terminal domain-like"/>
    <property type="match status" value="1"/>
</dbReference>
<sequence length="435" mass="47318">MRIAMIGTGYVGLVSGTCFSEFGIQVVCVDKDARKIDLLRQNVMPIYEPGLDELVAANVEANRLSFTTDLKSAVAEADAVFIAVGTPSRRGDGHADLSYVYAAAEEIADALNGYTVIVTKSTVPVSTGDEVERIIRARRPDAEFDVVSNPEFLREGSAINDFLRPDRVVIGTESERARKVMKQLYRVLYLIETPIVFTSRRTSELIKYAGNTFLATKISFINEIADLCEKVGADVHDVAKGIGLDGRIGKKFLHPGPGYGGSCFPKDTLALVQTARDFNSPLSIIEQVIAVNDRRKKSMADRVVAACGGSVSGKAIAVLGLTFKPNTDDMRDSPSIDIVAGLIGAGATVRTFDPEGMGEAKKLLPSQVIYCDDAYATLPGAECLVIVTEWNEFRAIDLDRVKTLLAAPRIVDLRNVYEPAEMQELGFEYYSIGRV</sequence>
<dbReference type="eggNOG" id="COG1004">
    <property type="taxonomic scope" value="Bacteria"/>
</dbReference>
<dbReference type="InterPro" id="IPR008927">
    <property type="entry name" value="6-PGluconate_DH-like_C_sf"/>
</dbReference>
<dbReference type="Proteomes" id="UP000004169">
    <property type="component" value="Unassembled WGS sequence"/>
</dbReference>
<name>H8FTS6_MAGML</name>
<dbReference type="Gene3D" id="1.20.5.100">
    <property type="entry name" value="Cytochrome c1, transmembrane anchor, C-terminal"/>
    <property type="match status" value="1"/>
</dbReference>
<dbReference type="RefSeq" id="WP_002729169.1">
    <property type="nucleotide sequence ID" value="NZ_CAHP01000022.1"/>
</dbReference>
<evidence type="ECO:0000256" key="2">
    <source>
        <dbReference type="ARBA" id="ARBA00006601"/>
    </source>
</evidence>
<comment type="similarity">
    <text evidence="2 8">Belongs to the UDP-glucose/GDP-mannose dehydrogenase family.</text>
</comment>
<evidence type="ECO:0000256" key="3">
    <source>
        <dbReference type="ARBA" id="ARBA00012954"/>
    </source>
</evidence>
<dbReference type="OrthoDB" id="9803238at2"/>
<feature type="binding site" evidence="10">
    <location>
        <begin position="252"/>
        <end position="256"/>
    </location>
    <ligand>
        <name>substrate</name>
    </ligand>
</feature>
<keyword evidence="6 8" id="KW-0520">NAD</keyword>
<dbReference type="SUPFAM" id="SSF52413">
    <property type="entry name" value="UDP-glucose/GDP-mannose dehydrogenase C-terminal domain"/>
    <property type="match status" value="1"/>
</dbReference>
<protein>
    <recommendedName>
        <fullName evidence="4 8">UDP-glucose 6-dehydrogenase</fullName>
        <ecNumber evidence="3 8">1.1.1.22</ecNumber>
    </recommendedName>
</protein>
<dbReference type="UniPathway" id="UPA00038">
    <property type="reaction ID" value="UER00491"/>
</dbReference>
<evidence type="ECO:0000256" key="6">
    <source>
        <dbReference type="ARBA" id="ARBA00023027"/>
    </source>
</evidence>
<evidence type="ECO:0000256" key="8">
    <source>
        <dbReference type="PIRNR" id="PIRNR000124"/>
    </source>
</evidence>
<evidence type="ECO:0000256" key="11">
    <source>
        <dbReference type="PIRSR" id="PIRSR500134-3"/>
    </source>
</evidence>
<feature type="binding site" evidence="11">
    <location>
        <position position="86"/>
    </location>
    <ligand>
        <name>NAD(+)</name>
        <dbReference type="ChEBI" id="CHEBI:57540"/>
    </ligand>
</feature>
<dbReference type="InterPro" id="IPR036291">
    <property type="entry name" value="NAD(P)-bd_dom_sf"/>
</dbReference>
<proteinExistence type="inferred from homology"/>
<dbReference type="Pfam" id="PF03721">
    <property type="entry name" value="UDPG_MGDP_dh_N"/>
    <property type="match status" value="1"/>
</dbReference>
<keyword evidence="5 8" id="KW-0560">Oxidoreductase</keyword>
<dbReference type="AlphaFoldDB" id="H8FTS6"/>
<dbReference type="STRING" id="1150626.PHAMO_290071"/>
<dbReference type="PANTHER" id="PTHR43750">
    <property type="entry name" value="UDP-GLUCOSE 6-DEHYDROGENASE TUAD"/>
    <property type="match status" value="1"/>
</dbReference>
<dbReference type="PANTHER" id="PTHR43750:SF3">
    <property type="entry name" value="UDP-GLUCOSE 6-DEHYDROGENASE TUAD"/>
    <property type="match status" value="1"/>
</dbReference>
<dbReference type="GO" id="GO:0006065">
    <property type="term" value="P:UDP-glucuronate biosynthetic process"/>
    <property type="evidence" value="ECO:0007669"/>
    <property type="project" value="UniProtKB-UniPathway"/>
</dbReference>
<feature type="binding site" evidence="11">
    <location>
        <position position="122"/>
    </location>
    <ligand>
        <name>NAD(+)</name>
        <dbReference type="ChEBI" id="CHEBI:57540"/>
    </ligand>
</feature>
<feature type="binding site" evidence="10">
    <location>
        <begin position="152"/>
        <end position="155"/>
    </location>
    <ligand>
        <name>substrate</name>
    </ligand>
</feature>
<evidence type="ECO:0000256" key="10">
    <source>
        <dbReference type="PIRSR" id="PIRSR500134-2"/>
    </source>
</evidence>
<dbReference type="GO" id="GO:0003979">
    <property type="term" value="F:UDP-glucose 6-dehydrogenase activity"/>
    <property type="evidence" value="ECO:0007669"/>
    <property type="project" value="UniProtKB-EC"/>
</dbReference>
<dbReference type="InterPro" id="IPR036220">
    <property type="entry name" value="UDP-Glc/GDP-Man_DH_C_sf"/>
</dbReference>
<feature type="domain" description="UDP-glucose/GDP-mannose dehydrogenase C-terminal" evidence="12">
    <location>
        <begin position="317"/>
        <end position="419"/>
    </location>
</feature>
<evidence type="ECO:0000256" key="5">
    <source>
        <dbReference type="ARBA" id="ARBA00023002"/>
    </source>
</evidence>
<dbReference type="Pfam" id="PF03720">
    <property type="entry name" value="UDPG_MGDP_dh_C"/>
    <property type="match status" value="1"/>
</dbReference>
<comment type="caution">
    <text evidence="13">The sequence shown here is derived from an EMBL/GenBank/DDBJ whole genome shotgun (WGS) entry which is preliminary data.</text>
</comment>
<feature type="binding site" evidence="11">
    <location>
        <position position="331"/>
    </location>
    <ligand>
        <name>NAD(+)</name>
        <dbReference type="ChEBI" id="CHEBI:57540"/>
    </ligand>
</feature>
<keyword evidence="14" id="KW-1185">Reference proteome</keyword>
<dbReference type="EC" id="1.1.1.22" evidence="3 8"/>
<dbReference type="InterPro" id="IPR014026">
    <property type="entry name" value="UDP-Glc/GDP-Man_DH_dimer"/>
</dbReference>
<accession>H8FTS6</accession>
<feature type="binding site" evidence="10">
    <location>
        <position position="260"/>
    </location>
    <ligand>
        <name>substrate</name>
    </ligand>
</feature>
<organism evidence="13 14">
    <name type="scientific">Magnetospirillum molischianum DSM 120</name>
    <dbReference type="NCBI Taxonomy" id="1150626"/>
    <lineage>
        <taxon>Bacteria</taxon>
        <taxon>Pseudomonadati</taxon>
        <taxon>Pseudomonadota</taxon>
        <taxon>Alphaproteobacteria</taxon>
        <taxon>Rhodospirillales</taxon>
        <taxon>Rhodospirillaceae</taxon>
        <taxon>Magnetospirillum</taxon>
    </lineage>
</organism>
<feature type="binding site" evidence="10">
    <location>
        <position position="207"/>
    </location>
    <ligand>
        <name>substrate</name>
    </ligand>
</feature>
<gene>
    <name evidence="13" type="primary">rkpK</name>
    <name evidence="13" type="ORF">PHAMO_290071</name>
</gene>
<comment type="pathway">
    <text evidence="1">Nucleotide-sugar biosynthesis; UDP-alpha-D-glucuronate biosynthesis; UDP-alpha-D-glucuronate from UDP-alpha-D-glucose: step 1/1.</text>
</comment>
<dbReference type="SUPFAM" id="SSF51735">
    <property type="entry name" value="NAD(P)-binding Rossmann-fold domains"/>
    <property type="match status" value="1"/>
</dbReference>
<dbReference type="InterPro" id="IPR017476">
    <property type="entry name" value="UDP-Glc/GDP-Man"/>
</dbReference>
<dbReference type="NCBIfam" id="TIGR03026">
    <property type="entry name" value="NDP-sugDHase"/>
    <property type="match status" value="1"/>
</dbReference>
<reference evidence="13 14" key="1">
    <citation type="journal article" date="2012" name="J. Bacteriol.">
        <title>Draft Genome Sequence of the Purple Photosynthetic Bacterium Phaeospirillum molischianum DSM120, a Particularly Versatile Bacterium.</title>
        <authorList>
            <person name="Duquesne K."/>
            <person name="Prima V."/>
            <person name="Ji B."/>
            <person name="Rouy Z."/>
            <person name="Medigue C."/>
            <person name="Talla E."/>
            <person name="Sturgis J.N."/>
        </authorList>
    </citation>
    <scope>NUCLEOTIDE SEQUENCE [LARGE SCALE GENOMIC DNA]</scope>
    <source>
        <strain evidence="14">DSM120</strain>
    </source>
</reference>
<feature type="active site" description="Nucleophile" evidence="9">
    <location>
        <position position="263"/>
    </location>
</feature>
<dbReference type="InterPro" id="IPR028357">
    <property type="entry name" value="UDPglc_DH_bac"/>
</dbReference>
<feature type="binding site" evidence="11">
    <location>
        <position position="155"/>
    </location>
    <ligand>
        <name>NAD(+)</name>
        <dbReference type="ChEBI" id="CHEBI:57540"/>
    </ligand>
</feature>
<dbReference type="GO" id="GO:0000271">
    <property type="term" value="P:polysaccharide biosynthetic process"/>
    <property type="evidence" value="ECO:0007669"/>
    <property type="project" value="InterPro"/>
</dbReference>
<evidence type="ECO:0000313" key="13">
    <source>
        <dbReference type="EMBL" id="CCG41783.1"/>
    </source>
</evidence>
<feature type="binding site" evidence="11">
    <location>
        <position position="30"/>
    </location>
    <ligand>
        <name>NAD(+)</name>
        <dbReference type="ChEBI" id="CHEBI:57540"/>
    </ligand>
</feature>
<evidence type="ECO:0000256" key="9">
    <source>
        <dbReference type="PIRSR" id="PIRSR500134-1"/>
    </source>
</evidence>
<comment type="catalytic activity">
    <reaction evidence="7 8">
        <text>UDP-alpha-D-glucose + 2 NAD(+) + H2O = UDP-alpha-D-glucuronate + 2 NADH + 3 H(+)</text>
        <dbReference type="Rhea" id="RHEA:23596"/>
        <dbReference type="ChEBI" id="CHEBI:15377"/>
        <dbReference type="ChEBI" id="CHEBI:15378"/>
        <dbReference type="ChEBI" id="CHEBI:57540"/>
        <dbReference type="ChEBI" id="CHEBI:57945"/>
        <dbReference type="ChEBI" id="CHEBI:58052"/>
        <dbReference type="ChEBI" id="CHEBI:58885"/>
        <dbReference type="EC" id="1.1.1.22"/>
    </reaction>
</comment>
<feature type="binding site" evidence="10">
    <location>
        <position position="324"/>
    </location>
    <ligand>
        <name>substrate</name>
    </ligand>
</feature>
<dbReference type="PIRSF" id="PIRSF000124">
    <property type="entry name" value="UDPglc_GDPman_dh"/>
    <property type="match status" value="1"/>
</dbReference>
<dbReference type="InterPro" id="IPR001732">
    <property type="entry name" value="UDP-Glc/GDP-Man_DH_N"/>
</dbReference>
<evidence type="ECO:0000256" key="4">
    <source>
        <dbReference type="ARBA" id="ARBA00015132"/>
    </source>
</evidence>
<evidence type="ECO:0000259" key="12">
    <source>
        <dbReference type="SMART" id="SM00984"/>
    </source>
</evidence>
<feature type="binding site" evidence="11">
    <location>
        <position position="35"/>
    </location>
    <ligand>
        <name>NAD(+)</name>
        <dbReference type="ChEBI" id="CHEBI:57540"/>
    </ligand>
</feature>
<dbReference type="InterPro" id="IPR014027">
    <property type="entry name" value="UDP-Glc/GDP-Man_DH_C"/>
</dbReference>
<evidence type="ECO:0000256" key="7">
    <source>
        <dbReference type="ARBA" id="ARBA00047473"/>
    </source>
</evidence>
<evidence type="ECO:0000256" key="1">
    <source>
        <dbReference type="ARBA" id="ARBA00004701"/>
    </source>
</evidence>
<feature type="binding site" evidence="11">
    <location>
        <position position="266"/>
    </location>
    <ligand>
        <name>NAD(+)</name>
        <dbReference type="ChEBI" id="CHEBI:57540"/>
    </ligand>
</feature>
<dbReference type="Gene3D" id="3.40.50.720">
    <property type="entry name" value="NAD(P)-binding Rossmann-like Domain"/>
    <property type="match status" value="2"/>
</dbReference>
<dbReference type="GO" id="GO:0051287">
    <property type="term" value="F:NAD binding"/>
    <property type="evidence" value="ECO:0007669"/>
    <property type="project" value="InterPro"/>
</dbReference>
<dbReference type="Pfam" id="PF00984">
    <property type="entry name" value="UDPG_MGDP_dh"/>
    <property type="match status" value="1"/>
</dbReference>
<dbReference type="SMART" id="SM00984">
    <property type="entry name" value="UDPG_MGDP_dh_C"/>
    <property type="match status" value="1"/>
</dbReference>
<evidence type="ECO:0000313" key="14">
    <source>
        <dbReference type="Proteomes" id="UP000004169"/>
    </source>
</evidence>